<feature type="coiled-coil region" evidence="11">
    <location>
        <begin position="129"/>
        <end position="223"/>
    </location>
</feature>
<evidence type="ECO:0000256" key="9">
    <source>
        <dbReference type="ARBA" id="ARBA00024807"/>
    </source>
</evidence>
<evidence type="ECO:0000256" key="10">
    <source>
        <dbReference type="RuleBase" id="RU364128"/>
    </source>
</evidence>
<gene>
    <name evidence="13" type="ORF">KL933_002613</name>
</gene>
<dbReference type="GO" id="GO:0005743">
    <property type="term" value="C:mitochondrial inner membrane"/>
    <property type="evidence" value="ECO:0007669"/>
    <property type="project" value="UniProtKB-SubCell"/>
</dbReference>
<evidence type="ECO:0000256" key="2">
    <source>
        <dbReference type="ARBA" id="ARBA00022692"/>
    </source>
</evidence>
<name>A0AAN6D732_9ASCO</name>
<dbReference type="PANTHER" id="PTHR31961:SF3">
    <property type="entry name" value="SENSITIVE TO HIGH EXPRESSION PROTEIN 9, MITOCHONDRIAL"/>
    <property type="match status" value="1"/>
</dbReference>
<dbReference type="AlphaFoldDB" id="A0AAN6D732"/>
<feature type="transmembrane region" description="Helical" evidence="10">
    <location>
        <begin position="355"/>
        <end position="377"/>
    </location>
</feature>
<evidence type="ECO:0000313" key="13">
    <source>
        <dbReference type="EMBL" id="KAG7727679.1"/>
    </source>
</evidence>
<keyword evidence="7 10" id="KW-0496">Mitochondrion</keyword>
<keyword evidence="8 10" id="KW-0472">Membrane</keyword>
<comment type="subcellular location">
    <subcellularLocation>
        <location evidence="10">Mitochondrion inner membrane</location>
        <topology evidence="10">Multi-pass membrane protein</topology>
    </subcellularLocation>
</comment>
<comment type="subunit">
    <text evidence="10">Homooligomer.</text>
</comment>
<dbReference type="PANTHER" id="PTHR31961">
    <property type="entry name" value="SENSITIVE TO HIGH EXPRESSION PROTEIN 9, MITOCHONDRIAL"/>
    <property type="match status" value="1"/>
</dbReference>
<evidence type="ECO:0000313" key="14">
    <source>
        <dbReference type="Proteomes" id="UP000738402"/>
    </source>
</evidence>
<dbReference type="EMBL" id="JAHLUH010000006">
    <property type="protein sequence ID" value="KAG7727679.1"/>
    <property type="molecule type" value="Genomic_DNA"/>
</dbReference>
<comment type="similarity">
    <text evidence="1 10">Belongs to the SHE9 family.</text>
</comment>
<comment type="caution">
    <text evidence="13">The sequence shown here is derived from an EMBL/GenBank/DDBJ whole genome shotgun (WGS) entry which is preliminary data.</text>
</comment>
<organism evidence="13 14">
    <name type="scientific">Ogataea haglerorum</name>
    <dbReference type="NCBI Taxonomy" id="1937702"/>
    <lineage>
        <taxon>Eukaryota</taxon>
        <taxon>Fungi</taxon>
        <taxon>Dikarya</taxon>
        <taxon>Ascomycota</taxon>
        <taxon>Saccharomycotina</taxon>
        <taxon>Pichiomycetes</taxon>
        <taxon>Pichiales</taxon>
        <taxon>Pichiaceae</taxon>
        <taxon>Ogataea</taxon>
    </lineage>
</organism>
<protein>
    <recommendedName>
        <fullName evidence="10">Sensitive to high expression protein 9, mitochondrial</fullName>
    </recommendedName>
</protein>
<evidence type="ECO:0000256" key="3">
    <source>
        <dbReference type="ARBA" id="ARBA00022792"/>
    </source>
</evidence>
<feature type="region of interest" description="Disordered" evidence="12">
    <location>
        <begin position="22"/>
        <end position="41"/>
    </location>
</feature>
<evidence type="ECO:0000256" key="12">
    <source>
        <dbReference type="SAM" id="MobiDB-lite"/>
    </source>
</evidence>
<evidence type="ECO:0000256" key="6">
    <source>
        <dbReference type="ARBA" id="ARBA00023054"/>
    </source>
</evidence>
<dbReference type="Proteomes" id="UP000738402">
    <property type="component" value="Unassembled WGS sequence"/>
</dbReference>
<feature type="transmembrane region" description="Helical" evidence="10">
    <location>
        <begin position="248"/>
        <end position="268"/>
    </location>
</feature>
<dbReference type="InterPro" id="IPR008839">
    <property type="entry name" value="MDM33_fungi"/>
</dbReference>
<keyword evidence="5 10" id="KW-1133">Transmembrane helix</keyword>
<evidence type="ECO:0000256" key="11">
    <source>
        <dbReference type="SAM" id="Coils"/>
    </source>
</evidence>
<keyword evidence="2 10" id="KW-0812">Transmembrane</keyword>
<evidence type="ECO:0000256" key="8">
    <source>
        <dbReference type="ARBA" id="ARBA00023136"/>
    </source>
</evidence>
<proteinExistence type="inferred from homology"/>
<evidence type="ECO:0000256" key="1">
    <source>
        <dbReference type="ARBA" id="ARBA00007472"/>
    </source>
</evidence>
<dbReference type="GO" id="GO:0007007">
    <property type="term" value="P:inner mitochondrial membrane organization"/>
    <property type="evidence" value="ECO:0007669"/>
    <property type="project" value="TreeGrafter"/>
</dbReference>
<keyword evidence="6 11" id="KW-0175">Coiled coil</keyword>
<comment type="function">
    <text evidence="9">Required for the maintenance of the structure of the mitochondrial inner membrane. Involved in mitochondrial morphology. Causes growth arrest when highly overexpressed.</text>
</comment>
<evidence type="ECO:0000256" key="5">
    <source>
        <dbReference type="ARBA" id="ARBA00022989"/>
    </source>
</evidence>
<evidence type="ECO:0000256" key="4">
    <source>
        <dbReference type="ARBA" id="ARBA00022946"/>
    </source>
</evidence>
<sequence length="378" mass="44129">MLILRRIHPSQNPLAFLRRLSSKTDKVSSDGQQTERKNKQTAELIHDIESKSPENNGSAFKDYINAVIGSENFKELKAEFARFHAERAKLAKEYHSSFSQKLDRTAGELRKSATIASKLMNDLTGYTRINKLKEKIVQNEQKMRDLRALISESKQEYARAVEEQTSAQKQINELLERKHNWSSQDLEKFTNLYRNGHELERRVQANSNKVAELEAKENDLHNELIQSIMERYHEEQVWSDKIRQFSTWGTIFIVCVNLLLMLLVQLLFEPWKRYRLLSSFESKVKELFETQEQENWAKLKSGLQKIEYRLDKFEHVEGILPADLSWSSIKHWATRLRLIFFSDKVYKLDVSSVELSAFCGAISSIFLILGMVVSRLLL</sequence>
<keyword evidence="3 10" id="KW-0999">Mitochondrion inner membrane</keyword>
<dbReference type="Pfam" id="PF05546">
    <property type="entry name" value="She9_MDM33"/>
    <property type="match status" value="1"/>
</dbReference>
<accession>A0AAN6D732</accession>
<evidence type="ECO:0000256" key="7">
    <source>
        <dbReference type="ARBA" id="ARBA00023128"/>
    </source>
</evidence>
<keyword evidence="4 10" id="KW-0809">Transit peptide</keyword>
<reference evidence="13" key="1">
    <citation type="journal article" date="2021" name="G3 (Bethesda)">
        <title>Genomic diversity, chromosomal rearrangements, and interspecies hybridization in the ogataea polymorpha species complex.</title>
        <authorList>
            <person name="Hanson S.J."/>
            <person name="Cinneide E.O."/>
            <person name="Salzberg L.I."/>
            <person name="Wolfe K.H."/>
            <person name="McGowan J."/>
            <person name="Fitzpatrick D.A."/>
            <person name="Matlin K."/>
        </authorList>
    </citation>
    <scope>NUCLEOTIDE SEQUENCE</scope>
    <source>
        <strain evidence="13">83-405-1</strain>
    </source>
</reference>